<dbReference type="Proteomes" id="UP000199245">
    <property type="component" value="Unassembled WGS sequence"/>
</dbReference>
<evidence type="ECO:0000313" key="2">
    <source>
        <dbReference type="Proteomes" id="UP000199245"/>
    </source>
</evidence>
<evidence type="ECO:0000313" key="1">
    <source>
        <dbReference type="EMBL" id="SDE12338.1"/>
    </source>
</evidence>
<evidence type="ECO:0008006" key="3">
    <source>
        <dbReference type="Google" id="ProtNLM"/>
    </source>
</evidence>
<proteinExistence type="predicted"/>
<organism evidence="1 2">
    <name type="scientific">Bradyrhizobium brasilense</name>
    <dbReference type="NCBI Taxonomy" id="1419277"/>
    <lineage>
        <taxon>Bacteria</taxon>
        <taxon>Pseudomonadati</taxon>
        <taxon>Pseudomonadota</taxon>
        <taxon>Alphaproteobacteria</taxon>
        <taxon>Hyphomicrobiales</taxon>
        <taxon>Nitrobacteraceae</taxon>
        <taxon>Bradyrhizobium</taxon>
    </lineage>
</organism>
<name>A0A1G7ABK5_9BRAD</name>
<protein>
    <recommendedName>
        <fullName evidence="3">Bacteriophage tail tape measure N-terminal domain-containing protein</fullName>
    </recommendedName>
</protein>
<dbReference type="AlphaFoldDB" id="A0A1G7ABK5"/>
<sequence length="749" mass="77789">MADGDIVRSIKISATGENIESTTNATLALGEATAALTAATIAQTKVEKDSSEAYRRQIDAVDHTRDSHESLYSTLVKVAATVAGVILGYEALVATLKAVWTVATLAPRLLAEAWRLGGEELQRYRDIAKNAGDLSTDFFQRISKAASDAKIPLDALTTAFKNLNDATADKLGGSEAQKKLDELTKAGNFKGNTGVAAFTSADGAEAKNRAAVNLFEQAVQAGQRRAALDFAKTIWGDDAAKNLAKNQDYMRNILQAADAIDSKTLVSQQSIDNAIALQNRYDAAVAILEQRWHPVQDVLTTLGVKMRGIWVDIVSSIADAVDRVAKLVEKIGEIPQRFWDYIKNGANAAGNVAASVGPAFGPLGAVLGTGGRLLAGATNSETASTDPMDVARALLASRLGNPTNIANAQRDAVSTAYRVRKDTSKVPGDEDGPDASAYDRATESLLKYIEVTKAASLSVDAGAAEQEKLKAIATLTAAGIKDGLTLAAAAAKAEMSGLGTAAGAAAEQLAKAKVASQINFARNTALLSPEDVQIASQLKSIYPDVATALNSVEAQAIRTNNVLADMNNTGRSLAQGIGGDLLQQVRSGASAWDAFKTAGVNALGKISDKLMQMAIDNLWSKALGGSTGSGLLSFFGFGGSKGSNATDGIGGFGPTVPAYANGTDSAPGGWSIVGEKGPELMNVPKGAQILPNGVSPGGGDIHVSFAPSYNVQGSGPEIAALKAQMAQDRAEFEDRTIAAVRKAKAGRNL</sequence>
<gene>
    <name evidence="1" type="ORF">SAMN05216337_102064</name>
</gene>
<reference evidence="1 2" key="1">
    <citation type="submission" date="2016-10" db="EMBL/GenBank/DDBJ databases">
        <authorList>
            <person name="de Groot N.N."/>
        </authorList>
    </citation>
    <scope>NUCLEOTIDE SEQUENCE [LARGE SCALE GENOMIC DNA]</scope>
    <source>
        <strain evidence="1 2">R5</strain>
    </source>
</reference>
<dbReference type="RefSeq" id="WP_092084701.1">
    <property type="nucleotide sequence ID" value="NZ_FMZW01000020.1"/>
</dbReference>
<accession>A0A1G7ABK5</accession>
<dbReference type="EMBL" id="FMZW01000020">
    <property type="protein sequence ID" value="SDE12338.1"/>
    <property type="molecule type" value="Genomic_DNA"/>
</dbReference>